<dbReference type="Proteomes" id="UP000664056">
    <property type="component" value="Unassembled WGS sequence"/>
</dbReference>
<proteinExistence type="predicted"/>
<dbReference type="AlphaFoldDB" id="A0AAW4HJZ8"/>
<evidence type="ECO:0000313" key="1">
    <source>
        <dbReference type="EMBL" id="MBN8124838.1"/>
    </source>
</evidence>
<protein>
    <submittedName>
        <fullName evidence="1">Uncharacterized protein</fullName>
    </submittedName>
</protein>
<organism evidence="1 2">
    <name type="scientific">Vibrio vulnificus</name>
    <dbReference type="NCBI Taxonomy" id="672"/>
    <lineage>
        <taxon>Bacteria</taxon>
        <taxon>Pseudomonadati</taxon>
        <taxon>Pseudomonadota</taxon>
        <taxon>Gammaproteobacteria</taxon>
        <taxon>Vibrionales</taxon>
        <taxon>Vibrionaceae</taxon>
        <taxon>Vibrio</taxon>
    </lineage>
</organism>
<reference evidence="1" key="1">
    <citation type="submission" date="2021-03" db="EMBL/GenBank/DDBJ databases">
        <title>Study of the foodborne Vibrio vulnificus isolates from China.</title>
        <authorList>
            <person name="Zheng Z."/>
            <person name="Ye L."/>
        </authorList>
    </citation>
    <scope>NUCLEOTIDE SEQUENCE</scope>
    <source>
        <strain evidence="1">Vv1582</strain>
    </source>
</reference>
<name>A0AAW4HJZ8_VIBVL</name>
<feature type="non-terminal residue" evidence="1">
    <location>
        <position position="1"/>
    </location>
</feature>
<sequence length="82" mass="9731">AVVEHLYKVAQQIMERMQGGMQAYNFVPNAVRTKSILIRRIRDDGLELFNIRMMENGLEKDPEKLTLYRRLKDSVFDECERL</sequence>
<gene>
    <name evidence="1" type="ORF">J0J18_24405</name>
</gene>
<comment type="caution">
    <text evidence="1">The sequence shown here is derived from an EMBL/GenBank/DDBJ whole genome shotgun (WGS) entry which is preliminary data.</text>
</comment>
<dbReference type="EMBL" id="JAFKOQ010000296">
    <property type="protein sequence ID" value="MBN8124838.1"/>
    <property type="molecule type" value="Genomic_DNA"/>
</dbReference>
<dbReference type="RefSeq" id="WP_206623343.1">
    <property type="nucleotide sequence ID" value="NZ_JAFKOQ010000296.1"/>
</dbReference>
<evidence type="ECO:0000313" key="2">
    <source>
        <dbReference type="Proteomes" id="UP000664056"/>
    </source>
</evidence>
<feature type="non-terminal residue" evidence="1">
    <location>
        <position position="82"/>
    </location>
</feature>
<accession>A0AAW4HJZ8</accession>